<keyword evidence="3 6" id="KW-0812">Transmembrane</keyword>
<feature type="transmembrane region" description="Helical" evidence="6">
    <location>
        <begin position="59"/>
        <end position="80"/>
    </location>
</feature>
<dbReference type="EMBL" id="LNCU01000040">
    <property type="protein sequence ID" value="KWV57975.1"/>
    <property type="molecule type" value="Genomic_DNA"/>
</dbReference>
<feature type="transmembrane region" description="Helical" evidence="6">
    <location>
        <begin position="338"/>
        <end position="358"/>
    </location>
</feature>
<evidence type="ECO:0000256" key="3">
    <source>
        <dbReference type="ARBA" id="ARBA00022692"/>
    </source>
</evidence>
<dbReference type="FunFam" id="1.20.1250.20:FF:000018">
    <property type="entry name" value="MFS transporter permease"/>
    <property type="match status" value="1"/>
</dbReference>
<keyword evidence="4 6" id="KW-1133">Transmembrane helix</keyword>
<dbReference type="Pfam" id="PF07690">
    <property type="entry name" value="MFS_1"/>
    <property type="match status" value="1"/>
</dbReference>
<dbReference type="PANTHER" id="PTHR43791">
    <property type="entry name" value="PERMEASE-RELATED"/>
    <property type="match status" value="1"/>
</dbReference>
<feature type="domain" description="Major facilitator superfamily (MFS) profile" evidence="7">
    <location>
        <begin position="16"/>
        <end position="428"/>
    </location>
</feature>
<evidence type="ECO:0000256" key="6">
    <source>
        <dbReference type="SAM" id="Phobius"/>
    </source>
</evidence>
<dbReference type="Proteomes" id="UP000057737">
    <property type="component" value="Unassembled WGS sequence"/>
</dbReference>
<dbReference type="InterPro" id="IPR036259">
    <property type="entry name" value="MFS_trans_sf"/>
</dbReference>
<dbReference type="PANTHER" id="PTHR43791:SF36">
    <property type="entry name" value="TRANSPORTER, PUTATIVE (AFU_ORTHOLOGUE AFUA_6G08340)-RELATED"/>
    <property type="match status" value="1"/>
</dbReference>
<protein>
    <submittedName>
        <fullName evidence="8">MFS transporter</fullName>
    </submittedName>
</protein>
<evidence type="ECO:0000256" key="2">
    <source>
        <dbReference type="ARBA" id="ARBA00022448"/>
    </source>
</evidence>
<proteinExistence type="predicted"/>
<organism evidence="8 9">
    <name type="scientific">Bradyrhizobium macuxiense</name>
    <dbReference type="NCBI Taxonomy" id="1755647"/>
    <lineage>
        <taxon>Bacteria</taxon>
        <taxon>Pseudomonadati</taxon>
        <taxon>Pseudomonadota</taxon>
        <taxon>Alphaproteobacteria</taxon>
        <taxon>Hyphomicrobiales</taxon>
        <taxon>Nitrobacteraceae</taxon>
        <taxon>Bradyrhizobium</taxon>
    </lineage>
</organism>
<evidence type="ECO:0000313" key="9">
    <source>
        <dbReference type="Proteomes" id="UP000057737"/>
    </source>
</evidence>
<dbReference type="SUPFAM" id="SSF103473">
    <property type="entry name" value="MFS general substrate transporter"/>
    <property type="match status" value="1"/>
</dbReference>
<sequence length="439" mass="47066">MEVSMQDAANSALYRRIAWRLIPFLLACYTVAIIDRFNIGFAKLQFLHDLKIDDAVFGFAAGIFSVGYVALEVPSNLLLVKIGVRKTLLRIMVLWGAVTILLALVQNQYHLYILRFLLGAAEGGFFPGILYYLTLWFPDRMRGRMTSLFVMAVPLGGIIAGPVSGLIMDHMHGARGLHGWQWLFILEGVPAVLLGIVAYLCLADCPQTATWLSADERRQVTSDLARDRAAASGATRSFGAALREPRVYLLSFIYFAFFCSLNTILLWTPTLLKRVGVATATDIGWLSGAISVASAIGMVAIGYSSDRTRERRWHVVSCGLAAAACFIALQAAQNSVALTVMLLAIASIGIFAILSLFWTIPNATLEGSAAAGGIALISAIGSFGGAVCPALIGWMNVATGSIYTPLAIVGAVLAVGMLTLIVGVPKPRQEVALAQPGRP</sequence>
<feature type="transmembrane region" description="Helical" evidence="6">
    <location>
        <begin position="370"/>
        <end position="396"/>
    </location>
</feature>
<feature type="transmembrane region" description="Helical" evidence="6">
    <location>
        <begin position="112"/>
        <end position="133"/>
    </location>
</feature>
<dbReference type="InterPro" id="IPR011701">
    <property type="entry name" value="MFS"/>
</dbReference>
<evidence type="ECO:0000256" key="4">
    <source>
        <dbReference type="ARBA" id="ARBA00022989"/>
    </source>
</evidence>
<feature type="transmembrane region" description="Helical" evidence="6">
    <location>
        <begin position="21"/>
        <end position="39"/>
    </location>
</feature>
<evidence type="ECO:0000256" key="5">
    <source>
        <dbReference type="ARBA" id="ARBA00023136"/>
    </source>
</evidence>
<feature type="transmembrane region" description="Helical" evidence="6">
    <location>
        <begin position="145"/>
        <end position="168"/>
    </location>
</feature>
<gene>
    <name evidence="8" type="ORF">AS156_37560</name>
</gene>
<dbReference type="OrthoDB" id="9773957at2"/>
<feature type="transmembrane region" description="Helical" evidence="6">
    <location>
        <begin position="283"/>
        <end position="301"/>
    </location>
</feature>
<feature type="transmembrane region" description="Helical" evidence="6">
    <location>
        <begin position="402"/>
        <end position="424"/>
    </location>
</feature>
<feature type="transmembrane region" description="Helical" evidence="6">
    <location>
        <begin position="87"/>
        <end position="106"/>
    </location>
</feature>
<keyword evidence="2" id="KW-0813">Transport</keyword>
<dbReference type="PROSITE" id="PS50850">
    <property type="entry name" value="MFS"/>
    <property type="match status" value="1"/>
</dbReference>
<evidence type="ECO:0000256" key="1">
    <source>
        <dbReference type="ARBA" id="ARBA00004141"/>
    </source>
</evidence>
<comment type="caution">
    <text evidence="8">The sequence shown here is derived from an EMBL/GenBank/DDBJ whole genome shotgun (WGS) entry which is preliminary data.</text>
</comment>
<accession>A0A109JZP5</accession>
<name>A0A109JZP5_9BRAD</name>
<dbReference type="AlphaFoldDB" id="A0A109JZP5"/>
<reference evidence="8 9" key="1">
    <citation type="submission" date="2015-11" db="EMBL/GenBank/DDBJ databases">
        <title>Draft Genome Sequence of the Strain BR 10303 (Bradyrhizobium sp.) isolated from nodules of Centrolobium paraense.</title>
        <authorList>
            <person name="Zelli J.E."/>
            <person name="Simoes-Araujo J.L."/>
            <person name="Barauna A.C."/>
            <person name="Silva K."/>
        </authorList>
    </citation>
    <scope>NUCLEOTIDE SEQUENCE [LARGE SCALE GENOMIC DNA]</scope>
    <source>
        <strain evidence="8 9">BR 10303</strain>
    </source>
</reference>
<dbReference type="GO" id="GO:0016020">
    <property type="term" value="C:membrane"/>
    <property type="evidence" value="ECO:0007669"/>
    <property type="project" value="UniProtKB-SubCell"/>
</dbReference>
<evidence type="ECO:0000313" key="8">
    <source>
        <dbReference type="EMBL" id="KWV57975.1"/>
    </source>
</evidence>
<dbReference type="Gene3D" id="1.20.1250.20">
    <property type="entry name" value="MFS general substrate transporter like domains"/>
    <property type="match status" value="2"/>
</dbReference>
<dbReference type="CDD" id="cd17319">
    <property type="entry name" value="MFS_ExuT_GudP_like"/>
    <property type="match status" value="1"/>
</dbReference>
<feature type="transmembrane region" description="Helical" evidence="6">
    <location>
        <begin position="180"/>
        <end position="202"/>
    </location>
</feature>
<evidence type="ECO:0000259" key="7">
    <source>
        <dbReference type="PROSITE" id="PS50850"/>
    </source>
</evidence>
<keyword evidence="9" id="KW-1185">Reference proteome</keyword>
<comment type="subcellular location">
    <subcellularLocation>
        <location evidence="1">Membrane</location>
        <topology evidence="1">Multi-pass membrane protein</topology>
    </subcellularLocation>
</comment>
<dbReference type="InterPro" id="IPR020846">
    <property type="entry name" value="MFS_dom"/>
</dbReference>
<feature type="transmembrane region" description="Helical" evidence="6">
    <location>
        <begin position="247"/>
        <end position="268"/>
    </location>
</feature>
<keyword evidence="5 6" id="KW-0472">Membrane</keyword>
<feature type="transmembrane region" description="Helical" evidence="6">
    <location>
        <begin position="313"/>
        <end position="332"/>
    </location>
</feature>
<dbReference type="GO" id="GO:0022857">
    <property type="term" value="F:transmembrane transporter activity"/>
    <property type="evidence" value="ECO:0007669"/>
    <property type="project" value="InterPro"/>
</dbReference>